<gene>
    <name evidence="7" type="ORF">GCM10007108_01030</name>
</gene>
<evidence type="ECO:0000259" key="6">
    <source>
        <dbReference type="PROSITE" id="PS50850"/>
    </source>
</evidence>
<feature type="transmembrane region" description="Helical" evidence="5">
    <location>
        <begin position="316"/>
        <end position="336"/>
    </location>
</feature>
<dbReference type="SUPFAM" id="SSF103473">
    <property type="entry name" value="MFS general substrate transporter"/>
    <property type="match status" value="1"/>
</dbReference>
<dbReference type="EMBL" id="BMNY01000001">
    <property type="protein sequence ID" value="GGM66644.1"/>
    <property type="molecule type" value="Genomic_DNA"/>
</dbReference>
<feature type="transmembrane region" description="Helical" evidence="5">
    <location>
        <begin position="375"/>
        <end position="398"/>
    </location>
</feature>
<dbReference type="InterPro" id="IPR020846">
    <property type="entry name" value="MFS_dom"/>
</dbReference>
<dbReference type="PROSITE" id="PS50850">
    <property type="entry name" value="MFS"/>
    <property type="match status" value="1"/>
</dbReference>
<dbReference type="AlphaFoldDB" id="A0AA37F8V3"/>
<dbReference type="Gene3D" id="1.20.1250.20">
    <property type="entry name" value="MFS general substrate transporter like domains"/>
    <property type="match status" value="1"/>
</dbReference>
<comment type="caution">
    <text evidence="7">The sequence shown here is derived from an EMBL/GenBank/DDBJ whole genome shotgun (WGS) entry which is preliminary data.</text>
</comment>
<feature type="transmembrane region" description="Helical" evidence="5">
    <location>
        <begin position="84"/>
        <end position="103"/>
    </location>
</feature>
<name>A0AA37F8V3_9ARCH</name>
<organism evidence="7 8">
    <name type="scientific">Thermogymnomonas acidicola</name>
    <dbReference type="NCBI Taxonomy" id="399579"/>
    <lineage>
        <taxon>Archaea</taxon>
        <taxon>Methanobacteriati</taxon>
        <taxon>Thermoplasmatota</taxon>
        <taxon>Thermoplasmata</taxon>
        <taxon>Thermoplasmatales</taxon>
        <taxon>Thermogymnomonas</taxon>
    </lineage>
</organism>
<reference evidence="7" key="1">
    <citation type="journal article" date="2014" name="Int. J. Syst. Evol. Microbiol.">
        <title>Complete genome sequence of Corynebacterium casei LMG S-19264T (=DSM 44701T), isolated from a smear-ripened cheese.</title>
        <authorList>
            <consortium name="US DOE Joint Genome Institute (JGI-PGF)"/>
            <person name="Walter F."/>
            <person name="Albersmeier A."/>
            <person name="Kalinowski J."/>
            <person name="Ruckert C."/>
        </authorList>
    </citation>
    <scope>NUCLEOTIDE SEQUENCE</scope>
    <source>
        <strain evidence="7">JCM 13583</strain>
    </source>
</reference>
<dbReference type="InterPro" id="IPR005829">
    <property type="entry name" value="Sugar_transporter_CS"/>
</dbReference>
<dbReference type="GO" id="GO:0005886">
    <property type="term" value="C:plasma membrane"/>
    <property type="evidence" value="ECO:0007669"/>
    <property type="project" value="TreeGrafter"/>
</dbReference>
<proteinExistence type="predicted"/>
<evidence type="ECO:0000313" key="7">
    <source>
        <dbReference type="EMBL" id="GGM66644.1"/>
    </source>
</evidence>
<feature type="transmembrane region" description="Helical" evidence="5">
    <location>
        <begin position="243"/>
        <end position="265"/>
    </location>
</feature>
<feature type="transmembrane region" description="Helical" evidence="5">
    <location>
        <begin position="47"/>
        <end position="72"/>
    </location>
</feature>
<dbReference type="Pfam" id="PF00083">
    <property type="entry name" value="Sugar_tr"/>
    <property type="match status" value="1"/>
</dbReference>
<dbReference type="InterPro" id="IPR036259">
    <property type="entry name" value="MFS_trans_sf"/>
</dbReference>
<accession>A0AA37F8V3</accession>
<dbReference type="PANTHER" id="PTHR23508:SF10">
    <property type="entry name" value="CARBOXYLIC ACID TRANSPORTER PROTEIN HOMOLOG"/>
    <property type="match status" value="1"/>
</dbReference>
<evidence type="ECO:0000256" key="4">
    <source>
        <dbReference type="ARBA" id="ARBA00023136"/>
    </source>
</evidence>
<evidence type="ECO:0000256" key="2">
    <source>
        <dbReference type="ARBA" id="ARBA00022692"/>
    </source>
</evidence>
<reference evidence="7" key="2">
    <citation type="submission" date="2022-09" db="EMBL/GenBank/DDBJ databases">
        <authorList>
            <person name="Sun Q."/>
            <person name="Ohkuma M."/>
        </authorList>
    </citation>
    <scope>NUCLEOTIDE SEQUENCE</scope>
    <source>
        <strain evidence="7">JCM 13583</strain>
    </source>
</reference>
<evidence type="ECO:0000256" key="1">
    <source>
        <dbReference type="ARBA" id="ARBA00004141"/>
    </source>
</evidence>
<keyword evidence="3 5" id="KW-1133">Transmembrane helix</keyword>
<feature type="transmembrane region" description="Helical" evidence="5">
    <location>
        <begin position="15"/>
        <end position="41"/>
    </location>
</feature>
<keyword evidence="2 5" id="KW-0812">Transmembrane</keyword>
<feature type="transmembrane region" description="Helical" evidence="5">
    <location>
        <begin position="171"/>
        <end position="189"/>
    </location>
</feature>
<feature type="domain" description="Major facilitator superfamily (MFS) profile" evidence="6">
    <location>
        <begin position="18"/>
        <end position="430"/>
    </location>
</feature>
<evidence type="ECO:0000313" key="8">
    <source>
        <dbReference type="Proteomes" id="UP000632195"/>
    </source>
</evidence>
<dbReference type="InterPro" id="IPR005828">
    <property type="entry name" value="MFS_sugar_transport-like"/>
</dbReference>
<protein>
    <submittedName>
        <fullName evidence="7">MFS transporter</fullName>
    </submittedName>
</protein>
<evidence type="ECO:0000256" key="5">
    <source>
        <dbReference type="SAM" id="Phobius"/>
    </source>
</evidence>
<feature type="transmembrane region" description="Helical" evidence="5">
    <location>
        <begin position="277"/>
        <end position="304"/>
    </location>
</feature>
<keyword evidence="4 5" id="KW-0472">Membrane</keyword>
<dbReference type="RefSeq" id="WP_229657397.1">
    <property type="nucleotide sequence ID" value="NZ_BMNY01000001.1"/>
</dbReference>
<dbReference type="Proteomes" id="UP000632195">
    <property type="component" value="Unassembled WGS sequence"/>
</dbReference>
<keyword evidence="8" id="KW-1185">Reference proteome</keyword>
<sequence>MEYVKFDSLRVTRPLGIITILSSMGVLMDGYALSIFSTAYIYLKHTILSAAILVSLGSSAIYIGMLLGSLVFGNLSDRYGRKTIYTYDLALTAVFLLLTGLSHNFYEFFAFQALAGVGIGADYPISSSIQAEFSPLRSRGRFLVFNIFSWTIGSIIFYAISIPIVLFTGSLAWRVMYFTGAVIPVLVILSRRGIPESPYWLEGAGEEEKAREVVRDFGKYAGVENVKPPEVDRNIGVGSLRNMTLLVLFTSLAWFCYDVSSYGVWNYTPSIFISSSGTYVSSIVGTLLEEIPVIAGTLVCLALIERVGRRRLEYTGFLLAGVSLLAFALTSLRTGIPFLATFFAFALMHLFHNIGPTNITYLYPAELFPTRSRGTGMGLATSASRVGAILGVFAFPLLTSSLNISYGLLFFAVFEFIGFGVTFALAPETRGRPLA</sequence>
<comment type="subcellular location">
    <subcellularLocation>
        <location evidence="1">Membrane</location>
        <topology evidence="1">Multi-pass membrane protein</topology>
    </subcellularLocation>
</comment>
<dbReference type="PANTHER" id="PTHR23508">
    <property type="entry name" value="CARBOXYLIC ACID TRANSPORTER PROTEIN HOMOLOG"/>
    <property type="match status" value="1"/>
</dbReference>
<feature type="transmembrane region" description="Helical" evidence="5">
    <location>
        <begin position="404"/>
        <end position="426"/>
    </location>
</feature>
<dbReference type="PROSITE" id="PS00217">
    <property type="entry name" value="SUGAR_TRANSPORT_2"/>
    <property type="match status" value="1"/>
</dbReference>
<evidence type="ECO:0000256" key="3">
    <source>
        <dbReference type="ARBA" id="ARBA00022989"/>
    </source>
</evidence>
<dbReference type="GO" id="GO:0046943">
    <property type="term" value="F:carboxylic acid transmembrane transporter activity"/>
    <property type="evidence" value="ECO:0007669"/>
    <property type="project" value="TreeGrafter"/>
</dbReference>
<feature type="transmembrane region" description="Helical" evidence="5">
    <location>
        <begin position="143"/>
        <end position="165"/>
    </location>
</feature>